<protein>
    <recommendedName>
        <fullName evidence="8">Transcription factor domain-containing protein</fullName>
    </recommendedName>
</protein>
<sequence length="283" mass="32499">MVSIYTVGTLEHVRILDPVAQHGATLVMQALRAIPEKMLRRETFPPFIHPHPHRQALPEPLAICMRIAQIFATRTLDIRSFIWRTIKAEQARVLTEVNTLSKLSKQDLFAAIQAHMVYVIMRVIDGSREPLGWNHEMLLIGGMLCERFKEICNEPLCQDERSNPSLTWDDWIFAESRRRTSCAWFLLNCIISISNGLYCEVLEDVRMIPLPSPKAQWEASSHTGWENELEFNSNTLWTFGNLLDAHKWSNEPLSAQRLDSWNARIDNLGSLMNIATSIMSKTD</sequence>
<dbReference type="AlphaFoldDB" id="A0A0C3GM92"/>
<reference evidence="6 7" key="1">
    <citation type="submission" date="2014-04" db="EMBL/GenBank/DDBJ databases">
        <authorList>
            <consortium name="DOE Joint Genome Institute"/>
            <person name="Kuo A."/>
            <person name="Martino E."/>
            <person name="Perotto S."/>
            <person name="Kohler A."/>
            <person name="Nagy L.G."/>
            <person name="Floudas D."/>
            <person name="Copeland A."/>
            <person name="Barry K.W."/>
            <person name="Cichocki N."/>
            <person name="Veneault-Fourrey C."/>
            <person name="LaButti K."/>
            <person name="Lindquist E.A."/>
            <person name="Lipzen A."/>
            <person name="Lundell T."/>
            <person name="Morin E."/>
            <person name="Murat C."/>
            <person name="Sun H."/>
            <person name="Tunlid A."/>
            <person name="Henrissat B."/>
            <person name="Grigoriev I.V."/>
            <person name="Hibbett D.S."/>
            <person name="Martin F."/>
            <person name="Nordberg H.P."/>
            <person name="Cantor M.N."/>
            <person name="Hua S.X."/>
        </authorList>
    </citation>
    <scope>NUCLEOTIDE SEQUENCE [LARGE SCALE GENOMIC DNA]</scope>
    <source>
        <strain evidence="6 7">Zn</strain>
    </source>
</reference>
<dbReference type="STRING" id="913774.A0A0C3GM92"/>
<keyword evidence="4" id="KW-0804">Transcription</keyword>
<reference evidence="7" key="2">
    <citation type="submission" date="2015-01" db="EMBL/GenBank/DDBJ databases">
        <title>Evolutionary Origins and Diversification of the Mycorrhizal Mutualists.</title>
        <authorList>
            <consortium name="DOE Joint Genome Institute"/>
            <consortium name="Mycorrhizal Genomics Consortium"/>
            <person name="Kohler A."/>
            <person name="Kuo A."/>
            <person name="Nagy L.G."/>
            <person name="Floudas D."/>
            <person name="Copeland A."/>
            <person name="Barry K.W."/>
            <person name="Cichocki N."/>
            <person name="Veneault-Fourrey C."/>
            <person name="LaButti K."/>
            <person name="Lindquist E.A."/>
            <person name="Lipzen A."/>
            <person name="Lundell T."/>
            <person name="Morin E."/>
            <person name="Murat C."/>
            <person name="Riley R."/>
            <person name="Ohm R."/>
            <person name="Sun H."/>
            <person name="Tunlid A."/>
            <person name="Henrissat B."/>
            <person name="Grigoriev I.V."/>
            <person name="Hibbett D.S."/>
            <person name="Martin F."/>
        </authorList>
    </citation>
    <scope>NUCLEOTIDE SEQUENCE [LARGE SCALE GENOMIC DNA]</scope>
    <source>
        <strain evidence="7">Zn</strain>
    </source>
</reference>
<keyword evidence="7" id="KW-1185">Reference proteome</keyword>
<evidence type="ECO:0000256" key="3">
    <source>
        <dbReference type="ARBA" id="ARBA00023015"/>
    </source>
</evidence>
<proteinExistence type="predicted"/>
<evidence type="ECO:0000256" key="2">
    <source>
        <dbReference type="ARBA" id="ARBA00022833"/>
    </source>
</evidence>
<evidence type="ECO:0000256" key="5">
    <source>
        <dbReference type="ARBA" id="ARBA00023242"/>
    </source>
</evidence>
<evidence type="ECO:0000256" key="4">
    <source>
        <dbReference type="ARBA" id="ARBA00023163"/>
    </source>
</evidence>
<keyword evidence="2" id="KW-0862">Zinc</keyword>
<organism evidence="6 7">
    <name type="scientific">Oidiodendron maius (strain Zn)</name>
    <dbReference type="NCBI Taxonomy" id="913774"/>
    <lineage>
        <taxon>Eukaryota</taxon>
        <taxon>Fungi</taxon>
        <taxon>Dikarya</taxon>
        <taxon>Ascomycota</taxon>
        <taxon>Pezizomycotina</taxon>
        <taxon>Leotiomycetes</taxon>
        <taxon>Leotiomycetes incertae sedis</taxon>
        <taxon>Myxotrichaceae</taxon>
        <taxon>Oidiodendron</taxon>
    </lineage>
</organism>
<keyword evidence="1" id="KW-0479">Metal-binding</keyword>
<evidence type="ECO:0000313" key="7">
    <source>
        <dbReference type="Proteomes" id="UP000054321"/>
    </source>
</evidence>
<dbReference type="OrthoDB" id="2441642at2759"/>
<evidence type="ECO:0008006" key="8">
    <source>
        <dbReference type="Google" id="ProtNLM"/>
    </source>
</evidence>
<accession>A0A0C3GM92</accession>
<dbReference type="Proteomes" id="UP000054321">
    <property type="component" value="Unassembled WGS sequence"/>
</dbReference>
<keyword evidence="3" id="KW-0805">Transcription regulation</keyword>
<dbReference type="InParanoid" id="A0A0C3GM92"/>
<evidence type="ECO:0000313" key="6">
    <source>
        <dbReference type="EMBL" id="KIM97235.1"/>
    </source>
</evidence>
<dbReference type="PANTHER" id="PTHR47660">
    <property type="entry name" value="TRANSCRIPTION FACTOR WITH C2H2 AND ZN(2)-CYS(6) DNA BINDING DOMAIN (EUROFUNG)-RELATED-RELATED"/>
    <property type="match status" value="1"/>
</dbReference>
<dbReference type="EMBL" id="KN832882">
    <property type="protein sequence ID" value="KIM97235.1"/>
    <property type="molecule type" value="Genomic_DNA"/>
</dbReference>
<evidence type="ECO:0000256" key="1">
    <source>
        <dbReference type="ARBA" id="ARBA00022723"/>
    </source>
</evidence>
<dbReference type="PANTHER" id="PTHR47660:SF3">
    <property type="entry name" value="FINGER DOMAIN PROTEIN, PUTATIVE (AFU_ORTHOLOGUE AFUA_4G03310)-RELATED"/>
    <property type="match status" value="1"/>
</dbReference>
<name>A0A0C3GM92_OIDMZ</name>
<dbReference type="GO" id="GO:0046872">
    <property type="term" value="F:metal ion binding"/>
    <property type="evidence" value="ECO:0007669"/>
    <property type="project" value="UniProtKB-KW"/>
</dbReference>
<gene>
    <name evidence="6" type="ORF">OIDMADRAFT_168993</name>
</gene>
<keyword evidence="5" id="KW-0539">Nucleus</keyword>
<dbReference type="HOGENOM" id="CLU_044368_1_0_1"/>